<gene>
    <name evidence="2" type="ORF">T440DRAFT_479113</name>
</gene>
<evidence type="ECO:0000313" key="3">
    <source>
        <dbReference type="Proteomes" id="UP000799423"/>
    </source>
</evidence>
<dbReference type="PANTHER" id="PTHR43433:SF5">
    <property type="entry name" value="AB HYDROLASE-1 DOMAIN-CONTAINING PROTEIN"/>
    <property type="match status" value="1"/>
</dbReference>
<protein>
    <submittedName>
        <fullName evidence="2">Alpha/beta-hydrolase</fullName>
    </submittedName>
</protein>
<accession>A0A6A7B6G3</accession>
<dbReference type="InterPro" id="IPR050471">
    <property type="entry name" value="AB_hydrolase"/>
</dbReference>
<dbReference type="EMBL" id="MU006305">
    <property type="protein sequence ID" value="KAF2850842.1"/>
    <property type="molecule type" value="Genomic_DNA"/>
</dbReference>
<dbReference type="SUPFAM" id="SSF53474">
    <property type="entry name" value="alpha/beta-Hydrolases"/>
    <property type="match status" value="1"/>
</dbReference>
<dbReference type="Pfam" id="PF00561">
    <property type="entry name" value="Abhydrolase_1"/>
    <property type="match status" value="1"/>
</dbReference>
<dbReference type="InterPro" id="IPR029058">
    <property type="entry name" value="AB_hydrolase_fold"/>
</dbReference>
<dbReference type="Gene3D" id="3.40.50.1820">
    <property type="entry name" value="alpha/beta hydrolase"/>
    <property type="match status" value="1"/>
</dbReference>
<proteinExistence type="predicted"/>
<sequence>MTVQTQRDILITHPNGQTSHILLNHFTDPWRTPETIFIQHGFCRTNAHWYHWVHALSRHYRVVRRSLRGHGRSSYPSDASSYDYTLDTNLSEILDCFDQLGLSKVHFLGESTSGMLGEALAARHSERIQTLTICSSPTHLPPAAFEFFAFRRRDWPTACRELGSKGWAEALSHAPGTLASRNDEYVKWWIKEVAVSDGEGLAGYADFLSRLDGRPFLKDIKVPTLILAPKNSAVMSVQQMEEVAATINRSRLVIVDVPGHEIYVLGAQQCQDALLTFLHEFNVNSVE</sequence>
<dbReference type="InterPro" id="IPR000073">
    <property type="entry name" value="AB_hydrolase_1"/>
</dbReference>
<dbReference type="OrthoDB" id="8119704at2759"/>
<keyword evidence="3" id="KW-1185">Reference proteome</keyword>
<name>A0A6A7B6G3_9PLEO</name>
<reference evidence="2" key="1">
    <citation type="submission" date="2020-01" db="EMBL/GenBank/DDBJ databases">
        <authorList>
            <consortium name="DOE Joint Genome Institute"/>
            <person name="Haridas S."/>
            <person name="Albert R."/>
            <person name="Binder M."/>
            <person name="Bloem J."/>
            <person name="Labutti K."/>
            <person name="Salamov A."/>
            <person name="Andreopoulos B."/>
            <person name="Baker S.E."/>
            <person name="Barry K."/>
            <person name="Bills G."/>
            <person name="Bluhm B.H."/>
            <person name="Cannon C."/>
            <person name="Castanera R."/>
            <person name="Culley D.E."/>
            <person name="Daum C."/>
            <person name="Ezra D."/>
            <person name="Gonzalez J.B."/>
            <person name="Henrissat B."/>
            <person name="Kuo A."/>
            <person name="Liang C."/>
            <person name="Lipzen A."/>
            <person name="Lutzoni F."/>
            <person name="Magnuson J."/>
            <person name="Mondo S."/>
            <person name="Nolan M."/>
            <person name="Ohm R."/>
            <person name="Pangilinan J."/>
            <person name="Park H.-J."/>
            <person name="Ramirez L."/>
            <person name="Alfaro M."/>
            <person name="Sun H."/>
            <person name="Tritt A."/>
            <person name="Yoshinaga Y."/>
            <person name="Zwiers L.-H."/>
            <person name="Turgeon B.G."/>
            <person name="Goodwin S.B."/>
            <person name="Spatafora J.W."/>
            <person name="Crous P.W."/>
            <person name="Grigoriev I.V."/>
        </authorList>
    </citation>
    <scope>NUCLEOTIDE SEQUENCE</scope>
    <source>
        <strain evidence="2">IPT5</strain>
    </source>
</reference>
<dbReference type="AlphaFoldDB" id="A0A6A7B6G3"/>
<feature type="domain" description="AB hydrolase-1" evidence="1">
    <location>
        <begin position="35"/>
        <end position="266"/>
    </location>
</feature>
<organism evidence="2 3">
    <name type="scientific">Plenodomus tracheiphilus IPT5</name>
    <dbReference type="NCBI Taxonomy" id="1408161"/>
    <lineage>
        <taxon>Eukaryota</taxon>
        <taxon>Fungi</taxon>
        <taxon>Dikarya</taxon>
        <taxon>Ascomycota</taxon>
        <taxon>Pezizomycotina</taxon>
        <taxon>Dothideomycetes</taxon>
        <taxon>Pleosporomycetidae</taxon>
        <taxon>Pleosporales</taxon>
        <taxon>Pleosporineae</taxon>
        <taxon>Leptosphaeriaceae</taxon>
        <taxon>Plenodomus</taxon>
    </lineage>
</organism>
<evidence type="ECO:0000259" key="1">
    <source>
        <dbReference type="Pfam" id="PF00561"/>
    </source>
</evidence>
<dbReference type="PANTHER" id="PTHR43433">
    <property type="entry name" value="HYDROLASE, ALPHA/BETA FOLD FAMILY PROTEIN"/>
    <property type="match status" value="1"/>
</dbReference>
<dbReference type="Proteomes" id="UP000799423">
    <property type="component" value="Unassembled WGS sequence"/>
</dbReference>
<evidence type="ECO:0000313" key="2">
    <source>
        <dbReference type="EMBL" id="KAF2850842.1"/>
    </source>
</evidence>